<dbReference type="OrthoDB" id="3890746at2759"/>
<dbReference type="InParanoid" id="A0A2P5I1V4"/>
<feature type="transmembrane region" description="Helical" evidence="1">
    <location>
        <begin position="125"/>
        <end position="145"/>
    </location>
</feature>
<protein>
    <submittedName>
        <fullName evidence="2">Uncharacterized protein</fullName>
    </submittedName>
</protein>
<feature type="transmembrane region" description="Helical" evidence="1">
    <location>
        <begin position="84"/>
        <end position="104"/>
    </location>
</feature>
<feature type="transmembrane region" description="Helical" evidence="1">
    <location>
        <begin position="181"/>
        <end position="202"/>
    </location>
</feature>
<accession>A0A2P5I1V4</accession>
<reference evidence="2" key="1">
    <citation type="submission" date="2017-09" db="EMBL/GenBank/DDBJ databases">
        <title>Polyketide synthases of a Diaporthe helianthi virulent isolate.</title>
        <authorList>
            <person name="Baroncelli R."/>
        </authorList>
    </citation>
    <scope>NUCLEOTIDE SEQUENCE [LARGE SCALE GENOMIC DNA]</scope>
    <source>
        <strain evidence="2">7/96</strain>
    </source>
</reference>
<keyword evidence="1" id="KW-1133">Transmembrane helix</keyword>
<evidence type="ECO:0000313" key="3">
    <source>
        <dbReference type="Proteomes" id="UP000094444"/>
    </source>
</evidence>
<name>A0A2P5I1V4_DIAHE</name>
<dbReference type="AlphaFoldDB" id="A0A2P5I1V4"/>
<comment type="caution">
    <text evidence="2">The sequence shown here is derived from an EMBL/GenBank/DDBJ whole genome shotgun (WGS) entry which is preliminary data.</text>
</comment>
<proteinExistence type="predicted"/>
<keyword evidence="1" id="KW-0812">Transmembrane</keyword>
<gene>
    <name evidence="2" type="ORF">DHEL01_v205104</name>
</gene>
<feature type="transmembrane region" description="Helical" evidence="1">
    <location>
        <begin position="40"/>
        <end position="64"/>
    </location>
</feature>
<evidence type="ECO:0000256" key="1">
    <source>
        <dbReference type="SAM" id="Phobius"/>
    </source>
</evidence>
<organism evidence="2 3">
    <name type="scientific">Diaporthe helianthi</name>
    <dbReference type="NCBI Taxonomy" id="158607"/>
    <lineage>
        <taxon>Eukaryota</taxon>
        <taxon>Fungi</taxon>
        <taxon>Dikarya</taxon>
        <taxon>Ascomycota</taxon>
        <taxon>Pezizomycotina</taxon>
        <taxon>Sordariomycetes</taxon>
        <taxon>Sordariomycetidae</taxon>
        <taxon>Diaporthales</taxon>
        <taxon>Diaporthaceae</taxon>
        <taxon>Diaporthe</taxon>
    </lineage>
</organism>
<keyword evidence="1" id="KW-0472">Membrane</keyword>
<evidence type="ECO:0000313" key="2">
    <source>
        <dbReference type="EMBL" id="POS76495.1"/>
    </source>
</evidence>
<keyword evidence="3" id="KW-1185">Reference proteome</keyword>
<sequence>MASASVKNEASSSTFEVDSQNDHYFERQTRSFKLIDAARVSITTLALLCGITILGLSADAIRVYNTTRSHGSSLLSVWPDTFDMQPTVALVVGSSLVTLANIAALLCSKVPHLRNNTPVHTPTMFAAPVVGFVAALVAVIVFYAINASETTDSLLSWTCRWRSVQMGQAPYFGTLCGQSWASVYLAVILVPLEAIALCAAGWQLKLEKHVAAYAHARKGSPVA</sequence>
<dbReference type="Proteomes" id="UP000094444">
    <property type="component" value="Unassembled WGS sequence"/>
</dbReference>
<dbReference type="EMBL" id="MAVT02000362">
    <property type="protein sequence ID" value="POS76495.1"/>
    <property type="molecule type" value="Genomic_DNA"/>
</dbReference>